<sequence>MCIGIGMMPKAQDPSCLQAFLSFYGSCPSVSPVSSPSNLISDFTALQQALPETSFVEDWEKLEAAAFADKYLMMH</sequence>
<evidence type="ECO:0000313" key="2">
    <source>
        <dbReference type="EnsemblProtists" id="EKX51983"/>
    </source>
</evidence>
<dbReference type="KEGG" id="gtt:GUITHDRAFT_102597"/>
<proteinExistence type="predicted"/>
<dbReference type="AlphaFoldDB" id="L1JV65"/>
<dbReference type="HOGENOM" id="CLU_181852_0_0_1"/>
<evidence type="ECO:0000313" key="3">
    <source>
        <dbReference type="Proteomes" id="UP000011087"/>
    </source>
</evidence>
<dbReference type="Proteomes" id="UP000011087">
    <property type="component" value="Unassembled WGS sequence"/>
</dbReference>
<gene>
    <name evidence="1" type="ORF">GUITHDRAFT_102597</name>
</gene>
<reference evidence="2" key="3">
    <citation type="submission" date="2015-06" db="UniProtKB">
        <authorList>
            <consortium name="EnsemblProtists"/>
        </authorList>
    </citation>
    <scope>IDENTIFICATION</scope>
</reference>
<name>L1JV65_GUITC</name>
<dbReference type="PaxDb" id="55529-EKX51983"/>
<accession>L1JV65</accession>
<evidence type="ECO:0000313" key="1">
    <source>
        <dbReference type="EMBL" id="EKX51983.1"/>
    </source>
</evidence>
<dbReference type="EnsemblProtists" id="EKX51983">
    <property type="protein sequence ID" value="EKX51983"/>
    <property type="gene ID" value="GUITHDRAFT_102597"/>
</dbReference>
<dbReference type="RefSeq" id="XP_005838963.1">
    <property type="nucleotide sequence ID" value="XM_005838906.1"/>
</dbReference>
<dbReference type="GeneID" id="17308433"/>
<reference evidence="3" key="2">
    <citation type="submission" date="2012-11" db="EMBL/GenBank/DDBJ databases">
        <authorList>
            <person name="Kuo A."/>
            <person name="Curtis B.A."/>
            <person name="Tanifuji G."/>
            <person name="Burki F."/>
            <person name="Gruber A."/>
            <person name="Irimia M."/>
            <person name="Maruyama S."/>
            <person name="Arias M.C."/>
            <person name="Ball S.G."/>
            <person name="Gile G.H."/>
            <person name="Hirakawa Y."/>
            <person name="Hopkins J.F."/>
            <person name="Rensing S.A."/>
            <person name="Schmutz J."/>
            <person name="Symeonidi A."/>
            <person name="Elias M."/>
            <person name="Eveleigh R.J."/>
            <person name="Herman E.K."/>
            <person name="Klute M.J."/>
            <person name="Nakayama T."/>
            <person name="Obornik M."/>
            <person name="Reyes-Prieto A."/>
            <person name="Armbrust E.V."/>
            <person name="Aves S.J."/>
            <person name="Beiko R.G."/>
            <person name="Coutinho P."/>
            <person name="Dacks J.B."/>
            <person name="Durnford D.G."/>
            <person name="Fast N.M."/>
            <person name="Green B.R."/>
            <person name="Grisdale C."/>
            <person name="Hempe F."/>
            <person name="Henrissat B."/>
            <person name="Hoppner M.P."/>
            <person name="Ishida K.-I."/>
            <person name="Kim E."/>
            <person name="Koreny L."/>
            <person name="Kroth P.G."/>
            <person name="Liu Y."/>
            <person name="Malik S.-B."/>
            <person name="Maier U.G."/>
            <person name="McRose D."/>
            <person name="Mock T."/>
            <person name="Neilson J.A."/>
            <person name="Onodera N.T."/>
            <person name="Poole A.M."/>
            <person name="Pritham E.J."/>
            <person name="Richards T.A."/>
            <person name="Rocap G."/>
            <person name="Roy S.W."/>
            <person name="Sarai C."/>
            <person name="Schaack S."/>
            <person name="Shirato S."/>
            <person name="Slamovits C.H."/>
            <person name="Spencer D.F."/>
            <person name="Suzuki S."/>
            <person name="Worden A.Z."/>
            <person name="Zauner S."/>
            <person name="Barry K."/>
            <person name="Bell C."/>
            <person name="Bharti A.K."/>
            <person name="Crow J.A."/>
            <person name="Grimwood J."/>
            <person name="Kramer R."/>
            <person name="Lindquist E."/>
            <person name="Lucas S."/>
            <person name="Salamov A."/>
            <person name="McFadden G.I."/>
            <person name="Lane C.E."/>
            <person name="Keeling P.J."/>
            <person name="Gray M.W."/>
            <person name="Grigoriev I.V."/>
            <person name="Archibald J.M."/>
        </authorList>
    </citation>
    <scope>NUCLEOTIDE SEQUENCE</scope>
    <source>
        <strain evidence="3">CCMP2712</strain>
    </source>
</reference>
<protein>
    <submittedName>
        <fullName evidence="1 2">Uncharacterized protein</fullName>
    </submittedName>
</protein>
<organism evidence="1">
    <name type="scientific">Guillardia theta (strain CCMP2712)</name>
    <name type="common">Cryptophyte</name>
    <dbReference type="NCBI Taxonomy" id="905079"/>
    <lineage>
        <taxon>Eukaryota</taxon>
        <taxon>Cryptophyceae</taxon>
        <taxon>Pyrenomonadales</taxon>
        <taxon>Geminigeraceae</taxon>
        <taxon>Guillardia</taxon>
    </lineage>
</organism>
<dbReference type="EMBL" id="JH992974">
    <property type="protein sequence ID" value="EKX51983.1"/>
    <property type="molecule type" value="Genomic_DNA"/>
</dbReference>
<keyword evidence="3" id="KW-1185">Reference proteome</keyword>
<reference evidence="1 3" key="1">
    <citation type="journal article" date="2012" name="Nature">
        <title>Algal genomes reveal evolutionary mosaicism and the fate of nucleomorphs.</title>
        <authorList>
            <consortium name="DOE Joint Genome Institute"/>
            <person name="Curtis B.A."/>
            <person name="Tanifuji G."/>
            <person name="Burki F."/>
            <person name="Gruber A."/>
            <person name="Irimia M."/>
            <person name="Maruyama S."/>
            <person name="Arias M.C."/>
            <person name="Ball S.G."/>
            <person name="Gile G.H."/>
            <person name="Hirakawa Y."/>
            <person name="Hopkins J.F."/>
            <person name="Kuo A."/>
            <person name="Rensing S.A."/>
            <person name="Schmutz J."/>
            <person name="Symeonidi A."/>
            <person name="Elias M."/>
            <person name="Eveleigh R.J."/>
            <person name="Herman E.K."/>
            <person name="Klute M.J."/>
            <person name="Nakayama T."/>
            <person name="Obornik M."/>
            <person name="Reyes-Prieto A."/>
            <person name="Armbrust E.V."/>
            <person name="Aves S.J."/>
            <person name="Beiko R.G."/>
            <person name="Coutinho P."/>
            <person name="Dacks J.B."/>
            <person name="Durnford D.G."/>
            <person name="Fast N.M."/>
            <person name="Green B.R."/>
            <person name="Grisdale C.J."/>
            <person name="Hempel F."/>
            <person name="Henrissat B."/>
            <person name="Hoppner M.P."/>
            <person name="Ishida K."/>
            <person name="Kim E."/>
            <person name="Koreny L."/>
            <person name="Kroth P.G."/>
            <person name="Liu Y."/>
            <person name="Malik S.B."/>
            <person name="Maier U.G."/>
            <person name="McRose D."/>
            <person name="Mock T."/>
            <person name="Neilson J.A."/>
            <person name="Onodera N.T."/>
            <person name="Poole A.M."/>
            <person name="Pritham E.J."/>
            <person name="Richards T.A."/>
            <person name="Rocap G."/>
            <person name="Roy S.W."/>
            <person name="Sarai C."/>
            <person name="Schaack S."/>
            <person name="Shirato S."/>
            <person name="Slamovits C.H."/>
            <person name="Spencer D.F."/>
            <person name="Suzuki S."/>
            <person name="Worden A.Z."/>
            <person name="Zauner S."/>
            <person name="Barry K."/>
            <person name="Bell C."/>
            <person name="Bharti A.K."/>
            <person name="Crow J.A."/>
            <person name="Grimwood J."/>
            <person name="Kramer R."/>
            <person name="Lindquist E."/>
            <person name="Lucas S."/>
            <person name="Salamov A."/>
            <person name="McFadden G.I."/>
            <person name="Lane C.E."/>
            <person name="Keeling P.J."/>
            <person name="Gray M.W."/>
            <person name="Grigoriev I.V."/>
            <person name="Archibald J.M."/>
        </authorList>
    </citation>
    <scope>NUCLEOTIDE SEQUENCE</scope>
    <source>
        <strain evidence="1 3">CCMP2712</strain>
    </source>
</reference>